<feature type="region of interest" description="Disordered" evidence="1">
    <location>
        <begin position="341"/>
        <end position="362"/>
    </location>
</feature>
<feature type="domain" description="DUF7507" evidence="2">
    <location>
        <begin position="368"/>
        <end position="471"/>
    </location>
</feature>
<feature type="domain" description="DUF7507" evidence="2">
    <location>
        <begin position="846"/>
        <end position="931"/>
    </location>
</feature>
<accession>A0ABQ6IJD1</accession>
<feature type="domain" description="DUF7507" evidence="2">
    <location>
        <begin position="608"/>
        <end position="711"/>
    </location>
</feature>
<dbReference type="NCBIfam" id="TIGR01451">
    <property type="entry name" value="B_ant_repeat"/>
    <property type="match status" value="5"/>
</dbReference>
<dbReference type="EMBL" id="BSUO01000001">
    <property type="protein sequence ID" value="GMA38019.1"/>
    <property type="molecule type" value="Genomic_DNA"/>
</dbReference>
<feature type="domain" description="DUF7507" evidence="2">
    <location>
        <begin position="23"/>
        <end position="112"/>
    </location>
</feature>
<dbReference type="InterPro" id="IPR047589">
    <property type="entry name" value="DUF11_rpt"/>
</dbReference>
<keyword evidence="4" id="KW-1185">Reference proteome</keyword>
<dbReference type="Proteomes" id="UP001157126">
    <property type="component" value="Unassembled WGS sequence"/>
</dbReference>
<dbReference type="Pfam" id="PF24346">
    <property type="entry name" value="DUF7507"/>
    <property type="match status" value="8"/>
</dbReference>
<reference evidence="4" key="1">
    <citation type="journal article" date="2019" name="Int. J. Syst. Evol. Microbiol.">
        <title>The Global Catalogue of Microorganisms (GCM) 10K type strain sequencing project: providing services to taxonomists for standard genome sequencing and annotation.</title>
        <authorList>
            <consortium name="The Broad Institute Genomics Platform"/>
            <consortium name="The Broad Institute Genome Sequencing Center for Infectious Disease"/>
            <person name="Wu L."/>
            <person name="Ma J."/>
        </authorList>
    </citation>
    <scope>NUCLEOTIDE SEQUENCE [LARGE SCALE GENOMIC DNA]</scope>
    <source>
        <strain evidence="4">NBRC 113072</strain>
    </source>
</reference>
<feature type="domain" description="DUF7507" evidence="2">
    <location>
        <begin position="499"/>
        <end position="586"/>
    </location>
</feature>
<dbReference type="RefSeq" id="WP_284302114.1">
    <property type="nucleotide sequence ID" value="NZ_BSUO01000001.1"/>
</dbReference>
<evidence type="ECO:0000256" key="1">
    <source>
        <dbReference type="SAM" id="MobiDB-lite"/>
    </source>
</evidence>
<feature type="compositionally biased region" description="Low complexity" evidence="1">
    <location>
        <begin position="353"/>
        <end position="362"/>
    </location>
</feature>
<dbReference type="InterPro" id="IPR051172">
    <property type="entry name" value="Chlamydia_OmcB"/>
</dbReference>
<feature type="compositionally biased region" description="Polar residues" evidence="1">
    <location>
        <begin position="341"/>
        <end position="352"/>
    </location>
</feature>
<dbReference type="PANTHER" id="PTHR34819">
    <property type="entry name" value="LARGE CYSTEINE-RICH PERIPLASMIC PROTEIN OMCB"/>
    <property type="match status" value="1"/>
</dbReference>
<protein>
    <recommendedName>
        <fullName evidence="2">DUF7507 domain-containing protein</fullName>
    </recommendedName>
</protein>
<dbReference type="Gene3D" id="2.60.40.10">
    <property type="entry name" value="Immunoglobulins"/>
    <property type="match status" value="1"/>
</dbReference>
<feature type="domain" description="DUF7507" evidence="2">
    <location>
        <begin position="740"/>
        <end position="820"/>
    </location>
</feature>
<comment type="caution">
    <text evidence="3">The sequence shown here is derived from an EMBL/GenBank/DDBJ whole genome shotgun (WGS) entry which is preliminary data.</text>
</comment>
<sequence length="948" mass="94009">MPLTIGAPSFTLDKVVGGLADTDGDGRADVGEQIPYIFTVTNTGPVTLTTVSIDDPKAGLQGAECLTAPLAPGQQAPCAAAGAYTLVQADIEMAKVDNTATAKATATNGASAPSVTDSATVDLVVANSITLDKASNGVLAGTDGRADAGDMVPYTFTVKNTGQQTVSDVTITDTALGIIDVKCADALAPGASVTCTTGVTPGMSVRTLTQPDIDAGRVENTATATATPSTGNPVQASDAVSVLLDRVATLVTTTTVTGPADNNNDGRTGAGDTVTVTITLENTGNTTLTDVSGRATLPDGSVVTCAPDGGTLTPGKPHECTVTYTVTQSDADAGRVDVTTTASGTDPSGAAQTVTSGGSTTWTSPSGMSLVKTAGEVVDADEDGIVSAGDTVAYSFQVTNTGATTLSGVIIDDPTIGLTGFGCGTGVLAPGNWADCGPVVVAITQPQIDAGIAQNTATAAATTLAGDPVSATSNPTDTTLAATNRFSMIKRASAVADTNGSGRADAGDRITYSFEVTNTGSQTLTDVAIVDAKLGLNGVLCVAQLAPGTTTACAAPADYVLTQDDVDAGVVSNTASAVATPPGGPARSVSVTPSTSLSTATPITVLASLTLEKQAGPVTDVDANGHDAGDTVVYTFTVTNRSNVTLSAVQIADPMLAGSTITCESNTLAPRDDTTCTSAPYEITQDQVDARRVDNEATVSAQTPAGATVTSSPAVSGLDLTPITGVSVETIPTCSDEPCGVGDQVTYTVEITNTGTTTLDSVTVSDPAGGTFTCPGPIAPGAPPSRCQVPTPHTVTQDDVDRGDVTTSVTVTATAGTATVTTGSTSTITLTSSASVELGKSVRTLRDTDDSRGYTAGDEIAWTFTVTNTGTRTLAAATIADPLLGITGYLCAADLAPGDAGECVTPTYRLTTADVDAGTVTNAATVTGVPAGAGGGDPATAEATSVTP</sequence>
<feature type="domain" description="DUF7507" evidence="2">
    <location>
        <begin position="128"/>
        <end position="236"/>
    </location>
</feature>
<dbReference type="PANTHER" id="PTHR34819:SF3">
    <property type="entry name" value="CELL SURFACE PROTEIN"/>
    <property type="match status" value="1"/>
</dbReference>
<evidence type="ECO:0000259" key="2">
    <source>
        <dbReference type="Pfam" id="PF24346"/>
    </source>
</evidence>
<proteinExistence type="predicted"/>
<dbReference type="InterPro" id="IPR013783">
    <property type="entry name" value="Ig-like_fold"/>
</dbReference>
<name>A0ABQ6IJD1_9MICO</name>
<organism evidence="3 4">
    <name type="scientific">Mobilicoccus caccae</name>
    <dbReference type="NCBI Taxonomy" id="1859295"/>
    <lineage>
        <taxon>Bacteria</taxon>
        <taxon>Bacillati</taxon>
        <taxon>Actinomycetota</taxon>
        <taxon>Actinomycetes</taxon>
        <taxon>Micrococcales</taxon>
        <taxon>Dermatophilaceae</taxon>
        <taxon>Mobilicoccus</taxon>
    </lineage>
</organism>
<gene>
    <name evidence="3" type="ORF">GCM10025883_00640</name>
</gene>
<evidence type="ECO:0000313" key="4">
    <source>
        <dbReference type="Proteomes" id="UP001157126"/>
    </source>
</evidence>
<dbReference type="InterPro" id="IPR055354">
    <property type="entry name" value="DUF7507"/>
</dbReference>
<feature type="domain" description="DUF7507" evidence="2">
    <location>
        <begin position="265"/>
        <end position="351"/>
    </location>
</feature>
<evidence type="ECO:0000313" key="3">
    <source>
        <dbReference type="EMBL" id="GMA38019.1"/>
    </source>
</evidence>